<accession>K0SEQ2</accession>
<dbReference type="AlphaFoldDB" id="K0SEQ2"/>
<reference evidence="1 2" key="1">
    <citation type="journal article" date="2012" name="Genome Biol.">
        <title>Genome and low-iron response of an oceanic diatom adapted to chronic iron limitation.</title>
        <authorList>
            <person name="Lommer M."/>
            <person name="Specht M."/>
            <person name="Roy A.S."/>
            <person name="Kraemer L."/>
            <person name="Andreson R."/>
            <person name="Gutowska M.A."/>
            <person name="Wolf J."/>
            <person name="Bergner S.V."/>
            <person name="Schilhabel M.B."/>
            <person name="Klostermeier U.C."/>
            <person name="Beiko R.G."/>
            <person name="Rosenstiel P."/>
            <person name="Hippler M."/>
            <person name="Laroche J."/>
        </authorList>
    </citation>
    <scope>NUCLEOTIDE SEQUENCE [LARGE SCALE GENOMIC DNA]</scope>
    <source>
        <strain evidence="1 2">CCMP1005</strain>
    </source>
</reference>
<name>K0SEQ2_THAOC</name>
<organism evidence="1 2">
    <name type="scientific">Thalassiosira oceanica</name>
    <name type="common">Marine diatom</name>
    <dbReference type="NCBI Taxonomy" id="159749"/>
    <lineage>
        <taxon>Eukaryota</taxon>
        <taxon>Sar</taxon>
        <taxon>Stramenopiles</taxon>
        <taxon>Ochrophyta</taxon>
        <taxon>Bacillariophyta</taxon>
        <taxon>Coscinodiscophyceae</taxon>
        <taxon>Thalassiosirophycidae</taxon>
        <taxon>Thalassiosirales</taxon>
        <taxon>Thalassiosiraceae</taxon>
        <taxon>Thalassiosira</taxon>
    </lineage>
</organism>
<gene>
    <name evidence="1" type="ORF">THAOC_15503</name>
</gene>
<evidence type="ECO:0000313" key="2">
    <source>
        <dbReference type="Proteomes" id="UP000266841"/>
    </source>
</evidence>
<dbReference type="EMBL" id="AGNL01017993">
    <property type="protein sequence ID" value="EJK63820.1"/>
    <property type="molecule type" value="Genomic_DNA"/>
</dbReference>
<comment type="caution">
    <text evidence="1">The sequence shown here is derived from an EMBL/GenBank/DDBJ whole genome shotgun (WGS) entry which is preliminary data.</text>
</comment>
<dbReference type="Proteomes" id="UP000266841">
    <property type="component" value="Unassembled WGS sequence"/>
</dbReference>
<proteinExistence type="predicted"/>
<keyword evidence="2" id="KW-1185">Reference proteome</keyword>
<sequence length="521" mass="55690">MSSRSPLRSQCSAEDGFRKDDAVQSLGSVWLFVLSFELRVLRHLCPGDEFLEVTTSLWLKGQRVERCFRKDAREITASGTAGEILKLFGGRREEFRGRLVVAPRRRLGGDGALHFEKFEHRLVTQSHNSRVPPVPPYKVAHQFSSNAGRTTFQSSMGTMARRAALASLLLALPAAAATGCAGDASDSCSGRLHSCTSEGLCVLDADDGTCCVLGSEGCASELFDICAPVGLGLAVDDSASDEAVRDFAAAVEGGSATTYDPDKRFTEASDTHVICLPDGKYTFTIVDSAGDGLCCTPGKGEGRYALTYQESGEIIAHGSEFGDYAAKTFSVPYVPPPFNDGDGDGLEDRTGNVIPTMPLSPDGSGSCENEFGLSLRTDDYGVETTWELRRRAESGDYADGPVVASGGPYTSDKKYDLAYCVEPGRYTFVFYDWQCDGLEGVELDGRYEVKVNGMTVHEGGRGHYEYEELVELEFVNELRGRGPNGLDPVSIGRDISGAGRRAGIAALVAGAAAAAVAVLAM</sequence>
<protein>
    <submittedName>
        <fullName evidence="1">Uncharacterized protein</fullName>
    </submittedName>
</protein>
<evidence type="ECO:0000313" key="1">
    <source>
        <dbReference type="EMBL" id="EJK63820.1"/>
    </source>
</evidence>
<dbReference type="eggNOG" id="ENOG502T6TH">
    <property type="taxonomic scope" value="Eukaryota"/>
</dbReference>
<dbReference type="OrthoDB" id="10522766at2759"/>